<dbReference type="Gene3D" id="2.60.120.10">
    <property type="entry name" value="Jelly Rolls"/>
    <property type="match status" value="1"/>
</dbReference>
<dbReference type="SUPFAM" id="SSF51206">
    <property type="entry name" value="cAMP-binding domain-like"/>
    <property type="match status" value="1"/>
</dbReference>
<evidence type="ECO:0000259" key="4">
    <source>
        <dbReference type="PROSITE" id="PS50042"/>
    </source>
</evidence>
<dbReference type="PANTHER" id="PTHR24567">
    <property type="entry name" value="CRP FAMILY TRANSCRIPTIONAL REGULATORY PROTEIN"/>
    <property type="match status" value="1"/>
</dbReference>
<dbReference type="CDD" id="cd00038">
    <property type="entry name" value="CAP_ED"/>
    <property type="match status" value="1"/>
</dbReference>
<feature type="domain" description="Cyclic nucleotide-binding" evidence="4">
    <location>
        <begin position="31"/>
        <end position="126"/>
    </location>
</feature>
<evidence type="ECO:0000256" key="3">
    <source>
        <dbReference type="ARBA" id="ARBA00023163"/>
    </source>
</evidence>
<dbReference type="Pfam" id="PF13545">
    <property type="entry name" value="HTH_Crp_2"/>
    <property type="match status" value="1"/>
</dbReference>
<keyword evidence="6" id="KW-1185">Reference proteome</keyword>
<dbReference type="GO" id="GO:0003700">
    <property type="term" value="F:DNA-binding transcription factor activity"/>
    <property type="evidence" value="ECO:0007669"/>
    <property type="project" value="TreeGrafter"/>
</dbReference>
<proteinExistence type="predicted"/>
<dbReference type="SUPFAM" id="SSF46785">
    <property type="entry name" value="Winged helix' DNA-binding domain"/>
    <property type="match status" value="1"/>
</dbReference>
<keyword evidence="2" id="KW-0238">DNA-binding</keyword>
<dbReference type="SMART" id="SM00100">
    <property type="entry name" value="cNMP"/>
    <property type="match status" value="1"/>
</dbReference>
<evidence type="ECO:0000256" key="2">
    <source>
        <dbReference type="ARBA" id="ARBA00023125"/>
    </source>
</evidence>
<dbReference type="InterPro" id="IPR018490">
    <property type="entry name" value="cNMP-bd_dom_sf"/>
</dbReference>
<gene>
    <name evidence="5" type="ORF">PFX98_19465</name>
</gene>
<dbReference type="Pfam" id="PF00027">
    <property type="entry name" value="cNMP_binding"/>
    <property type="match status" value="1"/>
</dbReference>
<dbReference type="InterPro" id="IPR050397">
    <property type="entry name" value="Env_Response_Regulators"/>
</dbReference>
<dbReference type="EMBL" id="CP116346">
    <property type="protein sequence ID" value="WIT11064.1"/>
    <property type="molecule type" value="Genomic_DNA"/>
</dbReference>
<dbReference type="Gene3D" id="1.10.10.10">
    <property type="entry name" value="Winged helix-like DNA-binding domain superfamily/Winged helix DNA-binding domain"/>
    <property type="match status" value="1"/>
</dbReference>
<dbReference type="InterPro" id="IPR036388">
    <property type="entry name" value="WH-like_DNA-bd_sf"/>
</dbReference>
<keyword evidence="3" id="KW-0804">Transcription</keyword>
<dbReference type="InterPro" id="IPR014710">
    <property type="entry name" value="RmlC-like_jellyroll"/>
</dbReference>
<keyword evidence="1" id="KW-0805">Transcription regulation</keyword>
<dbReference type="InterPro" id="IPR000595">
    <property type="entry name" value="cNMP-bd_dom"/>
</dbReference>
<name>A0AA95NBM2_9BURK</name>
<evidence type="ECO:0000313" key="5">
    <source>
        <dbReference type="EMBL" id="WIT11064.1"/>
    </source>
</evidence>
<dbReference type="PANTHER" id="PTHR24567:SF75">
    <property type="entry name" value="FUMARATE AND NITRATE REDUCTION REGULATORY PROTEIN"/>
    <property type="match status" value="1"/>
</dbReference>
<dbReference type="InterPro" id="IPR036390">
    <property type="entry name" value="WH_DNA-bd_sf"/>
</dbReference>
<dbReference type="GO" id="GO:0003677">
    <property type="term" value="F:DNA binding"/>
    <property type="evidence" value="ECO:0007669"/>
    <property type="project" value="UniProtKB-KW"/>
</dbReference>
<dbReference type="InterPro" id="IPR012318">
    <property type="entry name" value="HTH_CRP"/>
</dbReference>
<sequence>MHAAVVSLHRQGPVHPQAQACARCELRRLALFGTLSEQALDCIHVHIAAQRLEPGQALYDIGQQAGALFTVRSGVVRLERVNASGERRVVRLAGRGDLIGLEALLKQPYGSTALASTPLEVCRIPRGLVAELSQSHVGLATALMQRWQHALAQAEEWLAELSMGPAQRRVLRLVHKLSQYAQGDEQQPWIWLPTRGDIGAMLNMSMETASRAISALRRQGVLLQVEPQRARLDLALLQATLRSDERG</sequence>
<dbReference type="GO" id="GO:0005829">
    <property type="term" value="C:cytosol"/>
    <property type="evidence" value="ECO:0007669"/>
    <property type="project" value="TreeGrafter"/>
</dbReference>
<reference evidence="5" key="1">
    <citation type="submission" date="2023-01" db="EMBL/GenBank/DDBJ databases">
        <title>Whole genome sequence of Paucibacter sp. S2-9 isolated from pond sediment.</title>
        <authorList>
            <person name="Jung J.Y."/>
        </authorList>
    </citation>
    <scope>NUCLEOTIDE SEQUENCE</scope>
    <source>
        <strain evidence="5">S2-9</strain>
    </source>
</reference>
<evidence type="ECO:0000313" key="6">
    <source>
        <dbReference type="Proteomes" id="UP001177769"/>
    </source>
</evidence>
<dbReference type="KEGG" id="pais:PFX98_19465"/>
<dbReference type="AlphaFoldDB" id="A0AA95NBM2"/>
<dbReference type="Proteomes" id="UP001177769">
    <property type="component" value="Chromosome"/>
</dbReference>
<dbReference type="PROSITE" id="PS50042">
    <property type="entry name" value="CNMP_BINDING_3"/>
    <property type="match status" value="1"/>
</dbReference>
<organism evidence="5 6">
    <name type="scientific">Paucibacter sediminis</name>
    <dbReference type="NCBI Taxonomy" id="3019553"/>
    <lineage>
        <taxon>Bacteria</taxon>
        <taxon>Pseudomonadati</taxon>
        <taxon>Pseudomonadota</taxon>
        <taxon>Betaproteobacteria</taxon>
        <taxon>Burkholderiales</taxon>
        <taxon>Sphaerotilaceae</taxon>
        <taxon>Roseateles</taxon>
    </lineage>
</organism>
<dbReference type="RefSeq" id="WP_285232142.1">
    <property type="nucleotide sequence ID" value="NZ_CP116346.1"/>
</dbReference>
<accession>A0AA95NBM2</accession>
<protein>
    <submittedName>
        <fullName evidence="5">Crp/Fnr family transcriptional regulator</fullName>
    </submittedName>
</protein>
<evidence type="ECO:0000256" key="1">
    <source>
        <dbReference type="ARBA" id="ARBA00023015"/>
    </source>
</evidence>